<reference evidence="1" key="2">
    <citation type="journal article" name="Front. Microbiol.">
        <title>Degradative Capacity of Two Strains of Rhodonia placenta: From Phenotype to Genotype.</title>
        <authorList>
            <person name="Kolle M."/>
            <person name="Horta M.A.C."/>
            <person name="Nowrousian M."/>
            <person name="Ohm R.A."/>
            <person name="Benz J.P."/>
            <person name="Pilgard A."/>
        </authorList>
    </citation>
    <scope>NUCLEOTIDE SEQUENCE</scope>
    <source>
        <strain evidence="1">FPRL280</strain>
    </source>
</reference>
<organism evidence="1 2">
    <name type="scientific">Rhodonia placenta</name>
    <dbReference type="NCBI Taxonomy" id="104341"/>
    <lineage>
        <taxon>Eukaryota</taxon>
        <taxon>Fungi</taxon>
        <taxon>Dikarya</taxon>
        <taxon>Basidiomycota</taxon>
        <taxon>Agaricomycotina</taxon>
        <taxon>Agaricomycetes</taxon>
        <taxon>Polyporales</taxon>
        <taxon>Adustoporiaceae</taxon>
        <taxon>Rhodonia</taxon>
    </lineage>
</organism>
<evidence type="ECO:0000313" key="2">
    <source>
        <dbReference type="Proteomes" id="UP000639403"/>
    </source>
</evidence>
<dbReference type="EMBL" id="JADOXO010000309">
    <property type="protein sequence ID" value="KAF9806830.1"/>
    <property type="molecule type" value="Genomic_DNA"/>
</dbReference>
<name>A0A8H7NW23_9APHY</name>
<reference evidence="1" key="1">
    <citation type="submission" date="2020-11" db="EMBL/GenBank/DDBJ databases">
        <authorList>
            <person name="Koelle M."/>
            <person name="Horta M.A.C."/>
            <person name="Nowrousian M."/>
            <person name="Ohm R.A."/>
            <person name="Benz P."/>
            <person name="Pilgard A."/>
        </authorList>
    </citation>
    <scope>NUCLEOTIDE SEQUENCE</scope>
    <source>
        <strain evidence="1">FPRL280</strain>
    </source>
</reference>
<evidence type="ECO:0000313" key="1">
    <source>
        <dbReference type="EMBL" id="KAF9806830.1"/>
    </source>
</evidence>
<comment type="caution">
    <text evidence="1">The sequence shown here is derived from an EMBL/GenBank/DDBJ whole genome shotgun (WGS) entry which is preliminary data.</text>
</comment>
<dbReference type="Proteomes" id="UP000639403">
    <property type="component" value="Unassembled WGS sequence"/>
</dbReference>
<dbReference type="AlphaFoldDB" id="A0A8H7NW23"/>
<proteinExistence type="predicted"/>
<gene>
    <name evidence="1" type="ORF">IEO21_08510</name>
</gene>
<accession>A0A8H7NW23</accession>
<sequence>MWAKYCSSSVWKQSAKLKRTSSPRYDVQRAVYLDSLVTGCREKCALYALMKGREMRLIRRVVRKRAYATVVDAQPYAPLACAIEASRP</sequence>
<protein>
    <submittedName>
        <fullName evidence="1">Uncharacterized protein</fullName>
    </submittedName>
</protein>